<feature type="compositionally biased region" description="Polar residues" evidence="1">
    <location>
        <begin position="157"/>
        <end position="178"/>
    </location>
</feature>
<dbReference type="EMBL" id="CM000880">
    <property type="protein sequence ID" value="PNT75247.1"/>
    <property type="molecule type" value="Genomic_DNA"/>
</dbReference>
<dbReference type="InParanoid" id="A0A2K2DLT8"/>
<feature type="compositionally biased region" description="Basic and acidic residues" evidence="1">
    <location>
        <begin position="56"/>
        <end position="69"/>
    </location>
</feature>
<feature type="compositionally biased region" description="Basic and acidic residues" evidence="1">
    <location>
        <begin position="82"/>
        <end position="99"/>
    </location>
</feature>
<feature type="region of interest" description="Disordered" evidence="1">
    <location>
        <begin position="24"/>
        <end position="178"/>
    </location>
</feature>
<reference evidence="3" key="3">
    <citation type="submission" date="2018-08" db="UniProtKB">
        <authorList>
            <consortium name="EnsemblPlants"/>
        </authorList>
    </citation>
    <scope>IDENTIFICATION</scope>
    <source>
        <strain evidence="3">cv. Bd21</strain>
    </source>
</reference>
<reference evidence="2 3" key="1">
    <citation type="journal article" date="2010" name="Nature">
        <title>Genome sequencing and analysis of the model grass Brachypodium distachyon.</title>
        <authorList>
            <consortium name="International Brachypodium Initiative"/>
        </authorList>
    </citation>
    <scope>NUCLEOTIDE SEQUENCE [LARGE SCALE GENOMIC DNA]</scope>
    <source>
        <strain evidence="2 3">Bd21</strain>
    </source>
</reference>
<proteinExistence type="predicted"/>
<feature type="compositionally biased region" description="Basic residues" evidence="1">
    <location>
        <begin position="120"/>
        <end position="144"/>
    </location>
</feature>
<evidence type="ECO:0000313" key="4">
    <source>
        <dbReference type="Proteomes" id="UP000008810"/>
    </source>
</evidence>
<accession>A0A2K2DLT8</accession>
<sequence length="178" mass="18855">MAIAASSRRLGLEMGFGLVLGKMGLQAGEDGPAGGLAGPGEQQVTAGGEASGKAQARAEQKQRAREAATRRRGGGSQTEAEAEVRAGARSEGGAREKGEAAPAKRPWERERGGEGEARAGGRRGRREQGKRRARWWRWSSRRAARVVGLAALKQGRRSGTQRADNSSSLHQKTSQTLT</sequence>
<feature type="compositionally biased region" description="Basic and acidic residues" evidence="1">
    <location>
        <begin position="105"/>
        <end position="119"/>
    </location>
</feature>
<dbReference type="Gramene" id="PNT75247">
    <property type="protein sequence ID" value="PNT75247"/>
    <property type="gene ID" value="BRADI_1g29063v3"/>
</dbReference>
<protein>
    <submittedName>
        <fullName evidence="2 3">Uncharacterized protein</fullName>
    </submittedName>
</protein>
<evidence type="ECO:0000313" key="2">
    <source>
        <dbReference type="EMBL" id="PNT75247.1"/>
    </source>
</evidence>
<keyword evidence="4" id="KW-1185">Reference proteome</keyword>
<dbReference type="Proteomes" id="UP000008810">
    <property type="component" value="Chromosome 1"/>
</dbReference>
<dbReference type="EnsemblPlants" id="PNT75247">
    <property type="protein sequence ID" value="PNT75247"/>
    <property type="gene ID" value="BRADI_1g29063v3"/>
</dbReference>
<dbReference type="AlphaFoldDB" id="A0A2K2DLT8"/>
<organism evidence="2">
    <name type="scientific">Brachypodium distachyon</name>
    <name type="common">Purple false brome</name>
    <name type="synonym">Trachynia distachya</name>
    <dbReference type="NCBI Taxonomy" id="15368"/>
    <lineage>
        <taxon>Eukaryota</taxon>
        <taxon>Viridiplantae</taxon>
        <taxon>Streptophyta</taxon>
        <taxon>Embryophyta</taxon>
        <taxon>Tracheophyta</taxon>
        <taxon>Spermatophyta</taxon>
        <taxon>Magnoliopsida</taxon>
        <taxon>Liliopsida</taxon>
        <taxon>Poales</taxon>
        <taxon>Poaceae</taxon>
        <taxon>BOP clade</taxon>
        <taxon>Pooideae</taxon>
        <taxon>Stipodae</taxon>
        <taxon>Brachypodieae</taxon>
        <taxon>Brachypodium</taxon>
    </lineage>
</organism>
<name>A0A2K2DLT8_BRADI</name>
<evidence type="ECO:0000256" key="1">
    <source>
        <dbReference type="SAM" id="MobiDB-lite"/>
    </source>
</evidence>
<evidence type="ECO:0000313" key="3">
    <source>
        <dbReference type="EnsemblPlants" id="PNT75247"/>
    </source>
</evidence>
<gene>
    <name evidence="2" type="ORF">BRADI_1g29063v3</name>
</gene>
<reference evidence="2" key="2">
    <citation type="submission" date="2017-06" db="EMBL/GenBank/DDBJ databases">
        <title>WGS assembly of Brachypodium distachyon.</title>
        <authorList>
            <consortium name="The International Brachypodium Initiative"/>
            <person name="Lucas S."/>
            <person name="Harmon-Smith M."/>
            <person name="Lail K."/>
            <person name="Tice H."/>
            <person name="Grimwood J."/>
            <person name="Bruce D."/>
            <person name="Barry K."/>
            <person name="Shu S."/>
            <person name="Lindquist E."/>
            <person name="Wang M."/>
            <person name="Pitluck S."/>
            <person name="Vogel J.P."/>
            <person name="Garvin D.F."/>
            <person name="Mockler T.C."/>
            <person name="Schmutz J."/>
            <person name="Rokhsar D."/>
            <person name="Bevan M.W."/>
        </authorList>
    </citation>
    <scope>NUCLEOTIDE SEQUENCE</scope>
    <source>
        <strain evidence="2">Bd21</strain>
    </source>
</reference>